<evidence type="ECO:0000256" key="1">
    <source>
        <dbReference type="ARBA" id="ARBA00013048"/>
    </source>
</evidence>
<proteinExistence type="predicted"/>
<dbReference type="Gene3D" id="3.40.605.10">
    <property type="entry name" value="Aldehyde Dehydrogenase, Chain A, domain 1"/>
    <property type="match status" value="1"/>
</dbReference>
<dbReference type="PANTHER" id="PTHR43866">
    <property type="entry name" value="MALONATE-SEMIALDEHYDE DEHYDROGENASE"/>
    <property type="match status" value="1"/>
</dbReference>
<evidence type="ECO:0000256" key="3">
    <source>
        <dbReference type="ARBA" id="ARBA00023027"/>
    </source>
</evidence>
<dbReference type="Pfam" id="PF00171">
    <property type="entry name" value="Aldedh"/>
    <property type="match status" value="1"/>
</dbReference>
<evidence type="ECO:0000259" key="4">
    <source>
        <dbReference type="Pfam" id="PF00171"/>
    </source>
</evidence>
<dbReference type="PANTHER" id="PTHR43866:SF4">
    <property type="entry name" value="MALONATE-SEMIALDEHYDE DEHYDROGENASE"/>
    <property type="match status" value="1"/>
</dbReference>
<dbReference type="FunFam" id="3.40.605.10:FF:000003">
    <property type="entry name" value="Methylmalonate-semialdehyde dehydrogenase [acylating]"/>
    <property type="match status" value="1"/>
</dbReference>
<evidence type="ECO:0000313" key="5">
    <source>
        <dbReference type="EMBL" id="WNZ24051.1"/>
    </source>
</evidence>
<keyword evidence="3" id="KW-0520">NAD</keyword>
<dbReference type="RefSeq" id="WP_316429633.1">
    <property type="nucleotide sequence ID" value="NZ_CP053586.1"/>
</dbReference>
<dbReference type="EMBL" id="CP053586">
    <property type="protein sequence ID" value="WNZ24051.1"/>
    <property type="molecule type" value="Genomic_DNA"/>
</dbReference>
<gene>
    <name evidence="5" type="ORF">HJG54_15070</name>
</gene>
<dbReference type="AlphaFoldDB" id="A0AA96WKQ8"/>
<dbReference type="NCBIfam" id="TIGR01722">
    <property type="entry name" value="MMSDH"/>
    <property type="match status" value="1"/>
</dbReference>
<sequence length="495" mass="53978">MTQSTLPILQNYINGQWCYSSAGEYLDVVNPATAEILAKVPLSTAEELNRAAEAAQTAFSTWRRTPATQRVQYLFRLKMLMEDQFEELANIITIECGKTLDESRGEMRRAIENVEIACGIPMMMQGTNLEDIASGIDEFMIRQPLGVAAVIAPFNFPGMIPFWFMPYALACGNTYIVKPSEKVPLTMQLVFQLIDRLGLPPGVINLVNGAKETVDAILDHPAIRAISFVGSTPVARYIYSRAAANGKRVQCQGGAKNPVIVLPDADLEMTTRITADSAFGCAGQRCLAASIAITVGEARQTYTEAIAEAATSRVVGYGLEPSVQMGPVITPQSRQRIEQLIQQGAESGATVLVDGRSPNIPGYDQGNFLRPTILQNVDPASEIAKTEIFGPVLSLIHLDTIDDAIALVNSGQYGNMACLFTNSGAAARKFRYEAEAGNIGINIGVAAPMAFFPFSGWKESFFGDLHGQGQHAVEFFTQTKVVVERWSQKDWSRRF</sequence>
<dbReference type="InterPro" id="IPR010061">
    <property type="entry name" value="MeMal-semiAld_DH"/>
</dbReference>
<dbReference type="Gene3D" id="3.40.309.10">
    <property type="entry name" value="Aldehyde Dehydrogenase, Chain A, domain 2"/>
    <property type="match status" value="1"/>
</dbReference>
<dbReference type="GO" id="GO:0006210">
    <property type="term" value="P:thymine catabolic process"/>
    <property type="evidence" value="ECO:0007669"/>
    <property type="project" value="TreeGrafter"/>
</dbReference>
<dbReference type="GO" id="GO:0006574">
    <property type="term" value="P:L-valine catabolic process"/>
    <property type="evidence" value="ECO:0007669"/>
    <property type="project" value="TreeGrafter"/>
</dbReference>
<dbReference type="GO" id="GO:0004491">
    <property type="term" value="F:methylmalonate-semialdehyde dehydrogenase (acylating, NAD) activity"/>
    <property type="evidence" value="ECO:0007669"/>
    <property type="project" value="UniProtKB-EC"/>
</dbReference>
<name>A0AA96WKQ8_9CYAN</name>
<reference evidence="5" key="1">
    <citation type="submission" date="2020-05" db="EMBL/GenBank/DDBJ databases">
        <authorList>
            <person name="Zhu T."/>
            <person name="Keshari N."/>
            <person name="Lu X."/>
        </authorList>
    </citation>
    <scope>NUCLEOTIDE SEQUENCE</scope>
    <source>
        <strain evidence="5">NK1-12</strain>
    </source>
</reference>
<dbReference type="SUPFAM" id="SSF53720">
    <property type="entry name" value="ALDH-like"/>
    <property type="match status" value="1"/>
</dbReference>
<protein>
    <recommendedName>
        <fullName evidence="1">methylmalonate-semialdehyde dehydrogenase (CoA acylating)</fullName>
        <ecNumber evidence="1">1.2.1.27</ecNumber>
    </recommendedName>
</protein>
<keyword evidence="2" id="KW-0560">Oxidoreductase</keyword>
<dbReference type="InterPro" id="IPR016163">
    <property type="entry name" value="Ald_DH_C"/>
</dbReference>
<dbReference type="InterPro" id="IPR016162">
    <property type="entry name" value="Ald_DH_N"/>
</dbReference>
<evidence type="ECO:0000256" key="2">
    <source>
        <dbReference type="ARBA" id="ARBA00023002"/>
    </source>
</evidence>
<dbReference type="CDD" id="cd07085">
    <property type="entry name" value="ALDH_F6_MMSDH"/>
    <property type="match status" value="1"/>
</dbReference>
<dbReference type="EC" id="1.2.1.27" evidence="1"/>
<dbReference type="InterPro" id="IPR016160">
    <property type="entry name" value="Ald_DH_CS_CYS"/>
</dbReference>
<dbReference type="FunFam" id="3.40.309.10:FF:000002">
    <property type="entry name" value="Methylmalonate-semialdehyde dehydrogenase (Acylating)"/>
    <property type="match status" value="1"/>
</dbReference>
<accession>A0AA96WKQ8</accession>
<dbReference type="InterPro" id="IPR016161">
    <property type="entry name" value="Ald_DH/histidinol_DH"/>
</dbReference>
<organism evidence="5">
    <name type="scientific">Leptolyngbya sp. NK1-12</name>
    <dbReference type="NCBI Taxonomy" id="2547451"/>
    <lineage>
        <taxon>Bacteria</taxon>
        <taxon>Bacillati</taxon>
        <taxon>Cyanobacteriota</taxon>
        <taxon>Cyanophyceae</taxon>
        <taxon>Leptolyngbyales</taxon>
        <taxon>Leptolyngbyaceae</taxon>
        <taxon>Leptolyngbya group</taxon>
        <taxon>Leptolyngbya</taxon>
    </lineage>
</organism>
<dbReference type="InterPro" id="IPR015590">
    <property type="entry name" value="Aldehyde_DH_dom"/>
</dbReference>
<dbReference type="PROSITE" id="PS00070">
    <property type="entry name" value="ALDEHYDE_DEHYDR_CYS"/>
    <property type="match status" value="1"/>
</dbReference>
<feature type="domain" description="Aldehyde dehydrogenase" evidence="4">
    <location>
        <begin position="20"/>
        <end position="482"/>
    </location>
</feature>